<protein>
    <submittedName>
        <fullName evidence="2">Uncharacterized protein</fullName>
    </submittedName>
</protein>
<dbReference type="EMBL" id="CAMXCT030000334">
    <property type="protein sequence ID" value="CAL4764612.1"/>
    <property type="molecule type" value="Genomic_DNA"/>
</dbReference>
<name>A0A9P1FJY9_9DINO</name>
<dbReference type="EMBL" id="CAMXCT020000334">
    <property type="protein sequence ID" value="CAL1130675.1"/>
    <property type="molecule type" value="Genomic_DNA"/>
</dbReference>
<reference evidence="2" key="1">
    <citation type="submission" date="2022-10" db="EMBL/GenBank/DDBJ databases">
        <authorList>
            <person name="Chen Y."/>
            <person name="Dougan E. K."/>
            <person name="Chan C."/>
            <person name="Rhodes N."/>
            <person name="Thang M."/>
        </authorList>
    </citation>
    <scope>NUCLEOTIDE SEQUENCE</scope>
</reference>
<reference evidence="3 4" key="2">
    <citation type="submission" date="2024-05" db="EMBL/GenBank/DDBJ databases">
        <authorList>
            <person name="Chen Y."/>
            <person name="Shah S."/>
            <person name="Dougan E. K."/>
            <person name="Thang M."/>
            <person name="Chan C."/>
        </authorList>
    </citation>
    <scope>NUCLEOTIDE SEQUENCE [LARGE SCALE GENOMIC DNA]</scope>
</reference>
<evidence type="ECO:0000256" key="1">
    <source>
        <dbReference type="SAM" id="MobiDB-lite"/>
    </source>
</evidence>
<dbReference type="AlphaFoldDB" id="A0A9P1FJY9"/>
<keyword evidence="4" id="KW-1185">Reference proteome</keyword>
<feature type="compositionally biased region" description="Basic and acidic residues" evidence="1">
    <location>
        <begin position="94"/>
        <end position="108"/>
    </location>
</feature>
<dbReference type="Proteomes" id="UP001152797">
    <property type="component" value="Unassembled WGS sequence"/>
</dbReference>
<organism evidence="2">
    <name type="scientific">Cladocopium goreaui</name>
    <dbReference type="NCBI Taxonomy" id="2562237"/>
    <lineage>
        <taxon>Eukaryota</taxon>
        <taxon>Sar</taxon>
        <taxon>Alveolata</taxon>
        <taxon>Dinophyceae</taxon>
        <taxon>Suessiales</taxon>
        <taxon>Symbiodiniaceae</taxon>
        <taxon>Cladocopium</taxon>
    </lineage>
</organism>
<sequence length="117" mass="13417">MQQLPGVDGSTGRVYLRSMVQQLAERQHTQESLQQLRAKNDLGHSTCGRQRRFMAEKRRPSGMPNPSKEDTDPCCFEATALRRADADDADEDESLQRQRLEFSKDLPRSLRKSLAKR</sequence>
<feature type="region of interest" description="Disordered" evidence="1">
    <location>
        <begin position="39"/>
        <end position="117"/>
    </location>
</feature>
<evidence type="ECO:0000313" key="2">
    <source>
        <dbReference type="EMBL" id="CAI3977300.1"/>
    </source>
</evidence>
<gene>
    <name evidence="2" type="ORF">C1SCF055_LOCUS5452</name>
</gene>
<accession>A0A9P1FJY9</accession>
<evidence type="ECO:0000313" key="3">
    <source>
        <dbReference type="EMBL" id="CAL4764612.1"/>
    </source>
</evidence>
<dbReference type="OrthoDB" id="10503642at2759"/>
<comment type="caution">
    <text evidence="2">The sequence shown here is derived from an EMBL/GenBank/DDBJ whole genome shotgun (WGS) entry which is preliminary data.</text>
</comment>
<evidence type="ECO:0000313" key="4">
    <source>
        <dbReference type="Proteomes" id="UP001152797"/>
    </source>
</evidence>
<dbReference type="EMBL" id="CAMXCT010000334">
    <property type="protein sequence ID" value="CAI3977300.1"/>
    <property type="molecule type" value="Genomic_DNA"/>
</dbReference>
<proteinExistence type="predicted"/>